<evidence type="ECO:0000313" key="7">
    <source>
        <dbReference type="Proteomes" id="UP000318571"/>
    </source>
</evidence>
<dbReference type="STRING" id="6832.A0A553NM42"/>
<comment type="caution">
    <text evidence="6">The sequence shown here is derived from an EMBL/GenBank/DDBJ whole genome shotgun (WGS) entry which is preliminary data.</text>
</comment>
<proteinExistence type="predicted"/>
<evidence type="ECO:0000256" key="3">
    <source>
        <dbReference type="ARBA" id="ARBA00022989"/>
    </source>
</evidence>
<keyword evidence="2" id="KW-0812">Transmembrane</keyword>
<gene>
    <name evidence="6" type="ORF">TCAL_17353</name>
</gene>
<organism evidence="6 7">
    <name type="scientific">Tigriopus californicus</name>
    <name type="common">Marine copepod</name>
    <dbReference type="NCBI Taxonomy" id="6832"/>
    <lineage>
        <taxon>Eukaryota</taxon>
        <taxon>Metazoa</taxon>
        <taxon>Ecdysozoa</taxon>
        <taxon>Arthropoda</taxon>
        <taxon>Crustacea</taxon>
        <taxon>Multicrustacea</taxon>
        <taxon>Hexanauplia</taxon>
        <taxon>Copepoda</taxon>
        <taxon>Harpacticoida</taxon>
        <taxon>Harpacticidae</taxon>
        <taxon>Tigriopus</taxon>
    </lineage>
</organism>
<keyword evidence="4" id="KW-0472">Membrane</keyword>
<dbReference type="Proteomes" id="UP000318571">
    <property type="component" value="Unassembled WGS sequence"/>
</dbReference>
<comment type="subcellular location">
    <subcellularLocation>
        <location evidence="1">Membrane</location>
    </subcellularLocation>
</comment>
<evidence type="ECO:0000256" key="4">
    <source>
        <dbReference type="ARBA" id="ARBA00023136"/>
    </source>
</evidence>
<evidence type="ECO:0000256" key="2">
    <source>
        <dbReference type="ARBA" id="ARBA00022692"/>
    </source>
</evidence>
<dbReference type="EMBL" id="VCGU01000050">
    <property type="protein sequence ID" value="TRY66505.1"/>
    <property type="molecule type" value="Genomic_DNA"/>
</dbReference>
<sequence>PAIDLAVHEVNSEKLLPFGHKLRFFDAETFGQESESILQTAKLWRQNVSAFIGPQETCVHEARLAASFNLPMISHFCSHHDTSNKVDVRIYFILGESDNHLGLLDALHEEGLFQAKEEYF</sequence>
<accession>A0A553NM42</accession>
<reference evidence="6 7" key="1">
    <citation type="journal article" date="2018" name="Nat. Ecol. Evol.">
        <title>Genomic signatures of mitonuclear coevolution across populations of Tigriopus californicus.</title>
        <authorList>
            <person name="Barreto F.S."/>
            <person name="Watson E.T."/>
            <person name="Lima T.G."/>
            <person name="Willett C.S."/>
            <person name="Edmands S."/>
            <person name="Li W."/>
            <person name="Burton R.S."/>
        </authorList>
    </citation>
    <scope>NUCLEOTIDE SEQUENCE [LARGE SCALE GENOMIC DNA]</scope>
    <source>
        <strain evidence="6 7">San Diego</strain>
    </source>
</reference>
<dbReference type="Pfam" id="PF01094">
    <property type="entry name" value="ANF_receptor"/>
    <property type="match status" value="1"/>
</dbReference>
<dbReference type="InterPro" id="IPR001828">
    <property type="entry name" value="ANF_lig-bd_rcpt"/>
</dbReference>
<feature type="domain" description="Receptor ligand binding region" evidence="5">
    <location>
        <begin position="1"/>
        <end position="87"/>
    </location>
</feature>
<keyword evidence="3" id="KW-1133">Transmembrane helix</keyword>
<feature type="non-terminal residue" evidence="6">
    <location>
        <position position="120"/>
    </location>
</feature>
<protein>
    <recommendedName>
        <fullName evidence="5">Receptor ligand binding region domain-containing protein</fullName>
    </recommendedName>
</protein>
<evidence type="ECO:0000313" key="6">
    <source>
        <dbReference type="EMBL" id="TRY66505.1"/>
    </source>
</evidence>
<name>A0A553NM42_TIGCA</name>
<evidence type="ECO:0000256" key="1">
    <source>
        <dbReference type="ARBA" id="ARBA00004370"/>
    </source>
</evidence>
<dbReference type="GO" id="GO:0016020">
    <property type="term" value="C:membrane"/>
    <property type="evidence" value="ECO:0007669"/>
    <property type="project" value="UniProtKB-SubCell"/>
</dbReference>
<evidence type="ECO:0000259" key="5">
    <source>
        <dbReference type="Pfam" id="PF01094"/>
    </source>
</evidence>
<dbReference type="Gene3D" id="3.40.50.2300">
    <property type="match status" value="1"/>
</dbReference>
<keyword evidence="7" id="KW-1185">Reference proteome</keyword>
<dbReference type="SUPFAM" id="SSF53822">
    <property type="entry name" value="Periplasmic binding protein-like I"/>
    <property type="match status" value="1"/>
</dbReference>
<dbReference type="AlphaFoldDB" id="A0A553NM42"/>
<feature type="non-terminal residue" evidence="6">
    <location>
        <position position="1"/>
    </location>
</feature>
<dbReference type="InterPro" id="IPR028082">
    <property type="entry name" value="Peripla_BP_I"/>
</dbReference>